<dbReference type="Gene3D" id="2.60.40.10">
    <property type="entry name" value="Immunoglobulins"/>
    <property type="match status" value="2"/>
</dbReference>
<evidence type="ECO:0000313" key="6">
    <source>
        <dbReference type="Ensembl" id="ENSCMIP00000019525.1"/>
    </source>
</evidence>
<reference evidence="6" key="4">
    <citation type="submission" date="2025-08" db="UniProtKB">
        <authorList>
            <consortium name="Ensembl"/>
        </authorList>
    </citation>
    <scope>IDENTIFICATION</scope>
</reference>
<keyword evidence="3" id="KW-0597">Phosphoprotein</keyword>
<dbReference type="InterPro" id="IPR036179">
    <property type="entry name" value="Ig-like_dom_sf"/>
</dbReference>
<feature type="domain" description="Ig-like" evidence="5">
    <location>
        <begin position="41"/>
        <end position="128"/>
    </location>
</feature>
<proteinExistence type="predicted"/>
<evidence type="ECO:0000256" key="3">
    <source>
        <dbReference type="ARBA" id="ARBA00022553"/>
    </source>
</evidence>
<dbReference type="AlphaFoldDB" id="A0A4W3HW66"/>
<dbReference type="InterPro" id="IPR013098">
    <property type="entry name" value="Ig_I-set"/>
</dbReference>
<dbReference type="PANTHER" id="PTHR35971">
    <property type="entry name" value="SI:DKEY-31G6.6"/>
    <property type="match status" value="1"/>
</dbReference>
<evidence type="ECO:0000313" key="7">
    <source>
        <dbReference type="Proteomes" id="UP000314986"/>
    </source>
</evidence>
<name>A0A4W3HW66_CALMI</name>
<dbReference type="Proteomes" id="UP000314986">
    <property type="component" value="Unassembled WGS sequence"/>
</dbReference>
<dbReference type="InterPro" id="IPR013783">
    <property type="entry name" value="Ig-like_fold"/>
</dbReference>
<dbReference type="InterPro" id="IPR052385">
    <property type="entry name" value="Obscurin/Obscurin-like_Reg"/>
</dbReference>
<keyword evidence="2" id="KW-0963">Cytoplasm</keyword>
<dbReference type="STRING" id="7868.ENSCMIP00000019525"/>
<comment type="subcellular location">
    <subcellularLocation>
        <location evidence="1">Cytoplasm</location>
    </subcellularLocation>
</comment>
<keyword evidence="4" id="KW-1015">Disulfide bond</keyword>
<evidence type="ECO:0000256" key="4">
    <source>
        <dbReference type="ARBA" id="ARBA00023157"/>
    </source>
</evidence>
<dbReference type="PANTHER" id="PTHR35971:SF4">
    <property type="entry name" value="OBSCURIN"/>
    <property type="match status" value="1"/>
</dbReference>
<sequence length="144" mass="15294">MLQKGSVVELLIHNLTPGDTGEYTCDSGDQQTTACLAVTQPDIRIVEGLKDVEVFAGADALFECGVSHESAGDVRWSLGGIELQNNEMNMISVKSGNIHTLTLRKVTWDDSGVVIFTVGKDTSTAELKVKGKAATLNVNLSGVT</sequence>
<keyword evidence="7" id="KW-1185">Reference proteome</keyword>
<dbReference type="OMA" id="NEMNMIS"/>
<dbReference type="SMART" id="SM00409">
    <property type="entry name" value="IG"/>
    <property type="match status" value="1"/>
</dbReference>
<reference evidence="7" key="3">
    <citation type="journal article" date="2014" name="Nature">
        <title>Elephant shark genome provides unique insights into gnathostome evolution.</title>
        <authorList>
            <consortium name="International Elephant Shark Genome Sequencing Consortium"/>
            <person name="Venkatesh B."/>
            <person name="Lee A.P."/>
            <person name="Ravi V."/>
            <person name="Maurya A.K."/>
            <person name="Lian M.M."/>
            <person name="Swann J.B."/>
            <person name="Ohta Y."/>
            <person name="Flajnik M.F."/>
            <person name="Sutoh Y."/>
            <person name="Kasahara M."/>
            <person name="Hoon S."/>
            <person name="Gangu V."/>
            <person name="Roy S.W."/>
            <person name="Irimia M."/>
            <person name="Korzh V."/>
            <person name="Kondrychyn I."/>
            <person name="Lim Z.W."/>
            <person name="Tay B.H."/>
            <person name="Tohari S."/>
            <person name="Kong K.W."/>
            <person name="Ho S."/>
            <person name="Lorente-Galdos B."/>
            <person name="Quilez J."/>
            <person name="Marques-Bonet T."/>
            <person name="Raney B.J."/>
            <person name="Ingham P.W."/>
            <person name="Tay A."/>
            <person name="Hillier L.W."/>
            <person name="Minx P."/>
            <person name="Boehm T."/>
            <person name="Wilson R.K."/>
            <person name="Brenner S."/>
            <person name="Warren W.C."/>
        </authorList>
    </citation>
    <scope>NUCLEOTIDE SEQUENCE [LARGE SCALE GENOMIC DNA]</scope>
</reference>
<reference evidence="7" key="1">
    <citation type="journal article" date="2006" name="Science">
        <title>Ancient noncoding elements conserved in the human genome.</title>
        <authorList>
            <person name="Venkatesh B."/>
            <person name="Kirkness E.F."/>
            <person name="Loh Y.H."/>
            <person name="Halpern A.L."/>
            <person name="Lee A.P."/>
            <person name="Johnson J."/>
            <person name="Dandona N."/>
            <person name="Viswanathan L.D."/>
            <person name="Tay A."/>
            <person name="Venter J.C."/>
            <person name="Strausberg R.L."/>
            <person name="Brenner S."/>
        </authorList>
    </citation>
    <scope>NUCLEOTIDE SEQUENCE [LARGE SCALE GENOMIC DNA]</scope>
</reference>
<reference evidence="7" key="2">
    <citation type="journal article" date="2007" name="PLoS Biol.">
        <title>Survey sequencing and comparative analysis of the elephant shark (Callorhinchus milii) genome.</title>
        <authorList>
            <person name="Venkatesh B."/>
            <person name="Kirkness E.F."/>
            <person name="Loh Y.H."/>
            <person name="Halpern A.L."/>
            <person name="Lee A.P."/>
            <person name="Johnson J."/>
            <person name="Dandona N."/>
            <person name="Viswanathan L.D."/>
            <person name="Tay A."/>
            <person name="Venter J.C."/>
            <person name="Strausberg R.L."/>
            <person name="Brenner S."/>
        </authorList>
    </citation>
    <scope>NUCLEOTIDE SEQUENCE [LARGE SCALE GENOMIC DNA]</scope>
</reference>
<dbReference type="SUPFAM" id="SSF48726">
    <property type="entry name" value="Immunoglobulin"/>
    <property type="match status" value="2"/>
</dbReference>
<evidence type="ECO:0000259" key="5">
    <source>
        <dbReference type="PROSITE" id="PS50835"/>
    </source>
</evidence>
<dbReference type="FunFam" id="2.60.40.10:FF:000421">
    <property type="entry name" value="LOW QUALITY PROTEIN: obscurin"/>
    <property type="match status" value="1"/>
</dbReference>
<dbReference type="GO" id="GO:0005737">
    <property type="term" value="C:cytoplasm"/>
    <property type="evidence" value="ECO:0007669"/>
    <property type="project" value="UniProtKB-SubCell"/>
</dbReference>
<reference evidence="6" key="5">
    <citation type="submission" date="2025-09" db="UniProtKB">
        <authorList>
            <consortium name="Ensembl"/>
        </authorList>
    </citation>
    <scope>IDENTIFICATION</scope>
</reference>
<protein>
    <recommendedName>
        <fullName evidence="5">Ig-like domain-containing protein</fullName>
    </recommendedName>
</protein>
<dbReference type="InterPro" id="IPR007110">
    <property type="entry name" value="Ig-like_dom"/>
</dbReference>
<accession>A0A4W3HW66</accession>
<dbReference type="Ensembl" id="ENSCMIT00000019891.1">
    <property type="protein sequence ID" value="ENSCMIP00000019525.1"/>
    <property type="gene ID" value="ENSCMIG00000009095.1"/>
</dbReference>
<dbReference type="PROSITE" id="PS50835">
    <property type="entry name" value="IG_LIKE"/>
    <property type="match status" value="1"/>
</dbReference>
<organism evidence="6 7">
    <name type="scientific">Callorhinchus milii</name>
    <name type="common">Ghost shark</name>
    <dbReference type="NCBI Taxonomy" id="7868"/>
    <lineage>
        <taxon>Eukaryota</taxon>
        <taxon>Metazoa</taxon>
        <taxon>Chordata</taxon>
        <taxon>Craniata</taxon>
        <taxon>Vertebrata</taxon>
        <taxon>Chondrichthyes</taxon>
        <taxon>Holocephali</taxon>
        <taxon>Chimaeriformes</taxon>
        <taxon>Callorhinchidae</taxon>
        <taxon>Callorhinchus</taxon>
    </lineage>
</organism>
<evidence type="ECO:0000256" key="2">
    <source>
        <dbReference type="ARBA" id="ARBA00022490"/>
    </source>
</evidence>
<dbReference type="GeneTree" id="ENSGT00940000154756"/>
<dbReference type="InParanoid" id="A0A4W3HW66"/>
<dbReference type="InterPro" id="IPR003599">
    <property type="entry name" value="Ig_sub"/>
</dbReference>
<dbReference type="Pfam" id="PF07679">
    <property type="entry name" value="I-set"/>
    <property type="match status" value="1"/>
</dbReference>
<evidence type="ECO:0000256" key="1">
    <source>
        <dbReference type="ARBA" id="ARBA00004496"/>
    </source>
</evidence>